<dbReference type="RefSeq" id="WP_190073656.1">
    <property type="nucleotide sequence ID" value="NZ_BNBM01000015.1"/>
</dbReference>
<comment type="caution">
    <text evidence="2">The sequence shown here is derived from an EMBL/GenBank/DDBJ whole genome shotgun (WGS) entry which is preliminary data.</text>
</comment>
<dbReference type="InterPro" id="IPR016709">
    <property type="entry name" value="HadA-like"/>
</dbReference>
<feature type="domain" description="FAS1-like dehydratase" evidence="1">
    <location>
        <begin position="7"/>
        <end position="132"/>
    </location>
</feature>
<dbReference type="InterPro" id="IPR029069">
    <property type="entry name" value="HotDog_dom_sf"/>
</dbReference>
<dbReference type="EMBL" id="JBEPFB010000020">
    <property type="protein sequence ID" value="MER7377901.1"/>
    <property type="molecule type" value="Genomic_DNA"/>
</dbReference>
<dbReference type="CDD" id="cd03441">
    <property type="entry name" value="R_hydratase_like"/>
    <property type="match status" value="1"/>
</dbReference>
<name>A0ABV1Y288_9ACTN</name>
<gene>
    <name evidence="2" type="ORF">ABT384_35315</name>
</gene>
<evidence type="ECO:0000313" key="3">
    <source>
        <dbReference type="Proteomes" id="UP001486207"/>
    </source>
</evidence>
<sequence>MIDRRFAGTDLVPYSVPVERDRLRRYAAAVGLPGPEFTDVTAARAAGHRDLPVPPALLAGLERDEPGDFLAEMGVRLTDVRHVEQGFVHHAQVYAGDVLRFAPRITDVRSRGGMEFVARDTRVTRDGELVAELRQMILVLGGGAA</sequence>
<keyword evidence="3" id="KW-1185">Reference proteome</keyword>
<dbReference type="Proteomes" id="UP001486207">
    <property type="component" value="Unassembled WGS sequence"/>
</dbReference>
<dbReference type="Pfam" id="PF13452">
    <property type="entry name" value="FAS1_DH_region"/>
    <property type="match status" value="1"/>
</dbReference>
<dbReference type="PIRSF" id="PIRSF018072">
    <property type="entry name" value="UCP018072"/>
    <property type="match status" value="1"/>
</dbReference>
<dbReference type="Gene3D" id="3.10.129.10">
    <property type="entry name" value="Hotdog Thioesterase"/>
    <property type="match status" value="1"/>
</dbReference>
<organism evidence="2 3">
    <name type="scientific">Streptomyces lanatus</name>
    <dbReference type="NCBI Taxonomy" id="66900"/>
    <lineage>
        <taxon>Bacteria</taxon>
        <taxon>Bacillati</taxon>
        <taxon>Actinomycetota</taxon>
        <taxon>Actinomycetes</taxon>
        <taxon>Kitasatosporales</taxon>
        <taxon>Streptomycetaceae</taxon>
        <taxon>Streptomyces</taxon>
    </lineage>
</organism>
<proteinExistence type="predicted"/>
<reference evidence="2 3" key="1">
    <citation type="submission" date="2024-06" db="EMBL/GenBank/DDBJ databases">
        <title>The Natural Products Discovery Center: Release of the First 8490 Sequenced Strains for Exploring Actinobacteria Biosynthetic Diversity.</title>
        <authorList>
            <person name="Kalkreuter E."/>
            <person name="Kautsar S.A."/>
            <person name="Yang D."/>
            <person name="Bader C.D."/>
            <person name="Teijaro C.N."/>
            <person name="Fluegel L."/>
            <person name="Davis C.M."/>
            <person name="Simpson J.R."/>
            <person name="Lauterbach L."/>
            <person name="Steele A.D."/>
            <person name="Gui C."/>
            <person name="Meng S."/>
            <person name="Li G."/>
            <person name="Viehrig K."/>
            <person name="Ye F."/>
            <person name="Su P."/>
            <person name="Kiefer A.F."/>
            <person name="Nichols A."/>
            <person name="Cepeda A.J."/>
            <person name="Yan W."/>
            <person name="Fan B."/>
            <person name="Jiang Y."/>
            <person name="Adhikari A."/>
            <person name="Zheng C.-J."/>
            <person name="Schuster L."/>
            <person name="Cowan T.M."/>
            <person name="Smanski M.J."/>
            <person name="Chevrette M.G."/>
            <person name="De Carvalho L.P.S."/>
            <person name="Shen B."/>
        </authorList>
    </citation>
    <scope>NUCLEOTIDE SEQUENCE [LARGE SCALE GENOMIC DNA]</scope>
    <source>
        <strain evidence="2 3">NPDC000155</strain>
    </source>
</reference>
<dbReference type="InterPro" id="IPR039569">
    <property type="entry name" value="FAS1-like_DH_region"/>
</dbReference>
<protein>
    <submittedName>
        <fullName evidence="2">MaoC family dehydratase N-terminal domain-containing protein</fullName>
    </submittedName>
</protein>
<evidence type="ECO:0000259" key="1">
    <source>
        <dbReference type="Pfam" id="PF13452"/>
    </source>
</evidence>
<evidence type="ECO:0000313" key="2">
    <source>
        <dbReference type="EMBL" id="MER7377901.1"/>
    </source>
</evidence>
<accession>A0ABV1Y288</accession>
<dbReference type="SUPFAM" id="SSF54637">
    <property type="entry name" value="Thioesterase/thiol ester dehydrase-isomerase"/>
    <property type="match status" value="1"/>
</dbReference>